<dbReference type="PROSITE" id="PS00678">
    <property type="entry name" value="WD_REPEATS_1"/>
    <property type="match status" value="1"/>
</dbReference>
<feature type="compositionally biased region" description="Basic and acidic residues" evidence="4">
    <location>
        <begin position="125"/>
        <end position="142"/>
    </location>
</feature>
<evidence type="ECO:0000256" key="4">
    <source>
        <dbReference type="SAM" id="MobiDB-lite"/>
    </source>
</evidence>
<dbReference type="PROSITE" id="PS50082">
    <property type="entry name" value="WD_REPEATS_2"/>
    <property type="match status" value="1"/>
</dbReference>
<gene>
    <name evidence="5" type="ORF">GFSPODELE1_LOCUS1010</name>
</gene>
<dbReference type="EMBL" id="OZ037944">
    <property type="protein sequence ID" value="CAL1696047.1"/>
    <property type="molecule type" value="Genomic_DNA"/>
</dbReference>
<keyword evidence="6" id="KW-1185">Reference proteome</keyword>
<dbReference type="SUPFAM" id="SSF50978">
    <property type="entry name" value="WD40 repeat-like"/>
    <property type="match status" value="1"/>
</dbReference>
<dbReference type="InterPro" id="IPR015943">
    <property type="entry name" value="WD40/YVTN_repeat-like_dom_sf"/>
</dbReference>
<keyword evidence="1 3" id="KW-0853">WD repeat</keyword>
<dbReference type="PANTHER" id="PTHR22847:SF637">
    <property type="entry name" value="WD REPEAT DOMAIN 5B"/>
    <property type="match status" value="1"/>
</dbReference>
<evidence type="ECO:0000256" key="1">
    <source>
        <dbReference type="ARBA" id="ARBA00022574"/>
    </source>
</evidence>
<dbReference type="InterPro" id="IPR036322">
    <property type="entry name" value="WD40_repeat_dom_sf"/>
</dbReference>
<name>A0ABP1CK40_9APHY</name>
<dbReference type="InterPro" id="IPR019775">
    <property type="entry name" value="WD40_repeat_CS"/>
</dbReference>
<evidence type="ECO:0000256" key="2">
    <source>
        <dbReference type="ARBA" id="ARBA00022737"/>
    </source>
</evidence>
<keyword evidence="2" id="KW-0677">Repeat</keyword>
<feature type="compositionally biased region" description="Basic and acidic residues" evidence="4">
    <location>
        <begin position="48"/>
        <end position="63"/>
    </location>
</feature>
<evidence type="ECO:0000313" key="6">
    <source>
        <dbReference type="Proteomes" id="UP001497453"/>
    </source>
</evidence>
<feature type="repeat" description="WD" evidence="3">
    <location>
        <begin position="569"/>
        <end position="584"/>
    </location>
</feature>
<protein>
    <recommendedName>
        <fullName evidence="7">WD40 repeat-like protein</fullName>
    </recommendedName>
</protein>
<feature type="region of interest" description="Disordered" evidence="4">
    <location>
        <begin position="39"/>
        <end position="142"/>
    </location>
</feature>
<dbReference type="Pfam" id="PF00400">
    <property type="entry name" value="WD40"/>
    <property type="match status" value="1"/>
</dbReference>
<dbReference type="InterPro" id="IPR001680">
    <property type="entry name" value="WD40_rpt"/>
</dbReference>
<feature type="compositionally biased region" description="Polar residues" evidence="4">
    <location>
        <begin position="96"/>
        <end position="114"/>
    </location>
</feature>
<dbReference type="PANTHER" id="PTHR22847">
    <property type="entry name" value="WD40 REPEAT PROTEIN"/>
    <property type="match status" value="1"/>
</dbReference>
<dbReference type="SMART" id="SM00320">
    <property type="entry name" value="WD40"/>
    <property type="match status" value="3"/>
</dbReference>
<evidence type="ECO:0000256" key="3">
    <source>
        <dbReference type="PROSITE-ProRule" id="PRU00221"/>
    </source>
</evidence>
<evidence type="ECO:0000313" key="5">
    <source>
        <dbReference type="EMBL" id="CAL1696047.1"/>
    </source>
</evidence>
<reference evidence="6" key="1">
    <citation type="submission" date="2024-04" db="EMBL/GenBank/DDBJ databases">
        <authorList>
            <person name="Shaw F."/>
            <person name="Minotto A."/>
        </authorList>
    </citation>
    <scope>NUCLEOTIDE SEQUENCE [LARGE SCALE GENOMIC DNA]</scope>
</reference>
<sequence length="631" mass="68714">MVNASSPSDADTDDEIVITKILAWGIPSIPRVRRKNEVIEISDDEGEKEQHAPKRSRKEDAVSNKRQKSSVNVLKDHRAGTSRPNSPSMKGGPPLTYQTQVESPRPQSIASGSKTHPFIIDDSPDDPRDQSSEKKPAVFTKHGEDKHLISRFCKGVNNLSNHKPGPQTLPISAETRNQLLGKYCKQGRWYRSLDSAFANSNLWPSCASIRSGFRYASLSGSVQRHRYKAPGAINAIAQSGRYCAIASATVDGDNPDPTSVDPYNLPGALVAYKNGEGLLPCKGHMHAVPGAAQPKYYALTDVQFDPLQPNIFASSGYDSTVRFWACNNFLDEQLEDGKSIETLAYQEVQFSSIPVKLGYKPQSSLLAIGGSNGELYFEEDTTNFTVSITSDAELHQISDFAWGTGPSSELVIAATCTSLPEDIPEPDTRGFHKIVDVGSERIVATLNAKDAGHAVTVSHAGGYSYLYTKGPLSGHTLWVHDLKQKNSKACASISLDAPITAEVNTITLSPDDILVALTWTHNKIHVYDSRFLKNGPLHTYTHGPSLAAKETFGVVQAYWTTTPSETLDLISGGADGCIRIWDVKRACDDPKNGEILLKALDDIGFFCLGDIYKDETPFVVGTCQGDVLSLE</sequence>
<proteinExistence type="predicted"/>
<dbReference type="Proteomes" id="UP001497453">
    <property type="component" value="Chromosome 1"/>
</dbReference>
<evidence type="ECO:0008006" key="7">
    <source>
        <dbReference type="Google" id="ProtNLM"/>
    </source>
</evidence>
<dbReference type="Gene3D" id="2.130.10.10">
    <property type="entry name" value="YVTN repeat-like/Quinoprotein amine dehydrogenase"/>
    <property type="match status" value="1"/>
</dbReference>
<accession>A0ABP1CK40</accession>
<organism evidence="5 6">
    <name type="scientific">Somion occarium</name>
    <dbReference type="NCBI Taxonomy" id="3059160"/>
    <lineage>
        <taxon>Eukaryota</taxon>
        <taxon>Fungi</taxon>
        <taxon>Dikarya</taxon>
        <taxon>Basidiomycota</taxon>
        <taxon>Agaricomycotina</taxon>
        <taxon>Agaricomycetes</taxon>
        <taxon>Polyporales</taxon>
        <taxon>Cerrenaceae</taxon>
        <taxon>Somion</taxon>
    </lineage>
</organism>